<dbReference type="HAMAP" id="MF_01302_B">
    <property type="entry name" value="Ribosomal_uS8_B"/>
    <property type="match status" value="1"/>
</dbReference>
<protein>
    <recommendedName>
        <fullName evidence="4 5">Small ribosomal subunit protein uS8</fullName>
    </recommendedName>
</protein>
<name>A0A2H0B6T4_9BACT</name>
<dbReference type="Pfam" id="PF00410">
    <property type="entry name" value="Ribosomal_S8"/>
    <property type="match status" value="1"/>
</dbReference>
<dbReference type="Proteomes" id="UP000229459">
    <property type="component" value="Unassembled WGS sequence"/>
</dbReference>
<dbReference type="GO" id="GO:0003735">
    <property type="term" value="F:structural constituent of ribosome"/>
    <property type="evidence" value="ECO:0007669"/>
    <property type="project" value="InterPro"/>
</dbReference>
<evidence type="ECO:0000256" key="4">
    <source>
        <dbReference type="ARBA" id="ARBA00035258"/>
    </source>
</evidence>
<proteinExistence type="inferred from homology"/>
<comment type="function">
    <text evidence="5">One of the primary rRNA binding proteins, it binds directly to 16S rRNA central domain where it helps coordinate assembly of the platform of the 30S subunit.</text>
</comment>
<reference evidence="7 8" key="1">
    <citation type="submission" date="2017-09" db="EMBL/GenBank/DDBJ databases">
        <title>Depth-based differentiation of microbial function through sediment-hosted aquifers and enrichment of novel symbionts in the deep terrestrial subsurface.</title>
        <authorList>
            <person name="Probst A.J."/>
            <person name="Ladd B."/>
            <person name="Jarett J.K."/>
            <person name="Geller-Mcgrath D.E."/>
            <person name="Sieber C.M."/>
            <person name="Emerson J.B."/>
            <person name="Anantharaman K."/>
            <person name="Thomas B.C."/>
            <person name="Malmstrom R."/>
            <person name="Stieglmeier M."/>
            <person name="Klingl A."/>
            <person name="Woyke T."/>
            <person name="Ryan C.M."/>
            <person name="Banfield J.F."/>
        </authorList>
    </citation>
    <scope>NUCLEOTIDE SEQUENCE [LARGE SCALE GENOMIC DNA]</scope>
    <source>
        <strain evidence="7">CG23_combo_of_CG06-09_8_20_14_all_34_8</strain>
    </source>
</reference>
<evidence type="ECO:0000256" key="2">
    <source>
        <dbReference type="ARBA" id="ARBA00022980"/>
    </source>
</evidence>
<sequence>MLSDSIADMLTRIRNGYLAHKEEVSIPYANQKKAIAEVMLKNEYIESYRLEENGNKKDLYVKLLYKQDKPAITKIIRVSKTGRRMYAGKKRLPFVLSGLGRAIVTTSKGVMTDHDARRMGLGGEIICKIW</sequence>
<dbReference type="FunFam" id="3.30.1490.10:FF:000001">
    <property type="entry name" value="30S ribosomal protein S8"/>
    <property type="match status" value="1"/>
</dbReference>
<dbReference type="NCBIfam" id="NF001109">
    <property type="entry name" value="PRK00136.1"/>
    <property type="match status" value="1"/>
</dbReference>
<evidence type="ECO:0000256" key="5">
    <source>
        <dbReference type="HAMAP-Rule" id="MF_01302"/>
    </source>
</evidence>
<dbReference type="PANTHER" id="PTHR11758">
    <property type="entry name" value="40S RIBOSOMAL PROTEIN S15A"/>
    <property type="match status" value="1"/>
</dbReference>
<dbReference type="PROSITE" id="PS00053">
    <property type="entry name" value="RIBOSOMAL_S8"/>
    <property type="match status" value="1"/>
</dbReference>
<evidence type="ECO:0000256" key="1">
    <source>
        <dbReference type="ARBA" id="ARBA00006471"/>
    </source>
</evidence>
<dbReference type="InterPro" id="IPR035987">
    <property type="entry name" value="Ribosomal_uS8_sf"/>
</dbReference>
<keyword evidence="3 5" id="KW-0687">Ribonucleoprotein</keyword>
<organism evidence="7 8">
    <name type="scientific">Candidatus Beckwithbacteria bacterium CG23_combo_of_CG06-09_8_20_14_all_34_8</name>
    <dbReference type="NCBI Taxonomy" id="1974497"/>
    <lineage>
        <taxon>Bacteria</taxon>
        <taxon>Candidatus Beckwithiibacteriota</taxon>
    </lineage>
</organism>
<evidence type="ECO:0000256" key="3">
    <source>
        <dbReference type="ARBA" id="ARBA00023274"/>
    </source>
</evidence>
<accession>A0A2H0B6T4</accession>
<dbReference type="InterPro" id="IPR000630">
    <property type="entry name" value="Ribosomal_uS8"/>
</dbReference>
<comment type="similarity">
    <text evidence="1 5 6">Belongs to the universal ribosomal protein uS8 family.</text>
</comment>
<comment type="subunit">
    <text evidence="5">Part of the 30S ribosomal subunit. Contacts proteins S5 and S12.</text>
</comment>
<evidence type="ECO:0000313" key="8">
    <source>
        <dbReference type="Proteomes" id="UP000229459"/>
    </source>
</evidence>
<evidence type="ECO:0000256" key="6">
    <source>
        <dbReference type="RuleBase" id="RU003660"/>
    </source>
</evidence>
<dbReference type="Gene3D" id="3.30.1370.30">
    <property type="match status" value="1"/>
</dbReference>
<dbReference type="GO" id="GO:1990904">
    <property type="term" value="C:ribonucleoprotein complex"/>
    <property type="evidence" value="ECO:0007669"/>
    <property type="project" value="UniProtKB-KW"/>
</dbReference>
<dbReference type="GO" id="GO:0005840">
    <property type="term" value="C:ribosome"/>
    <property type="evidence" value="ECO:0007669"/>
    <property type="project" value="UniProtKB-KW"/>
</dbReference>
<keyword evidence="5" id="KW-0694">RNA-binding</keyword>
<keyword evidence="5" id="KW-0699">rRNA-binding</keyword>
<dbReference type="GO" id="GO:0019843">
    <property type="term" value="F:rRNA binding"/>
    <property type="evidence" value="ECO:0007669"/>
    <property type="project" value="UniProtKB-UniRule"/>
</dbReference>
<dbReference type="Gene3D" id="3.30.1490.10">
    <property type="match status" value="1"/>
</dbReference>
<dbReference type="AlphaFoldDB" id="A0A2H0B6T4"/>
<dbReference type="SUPFAM" id="SSF56047">
    <property type="entry name" value="Ribosomal protein S8"/>
    <property type="match status" value="1"/>
</dbReference>
<dbReference type="InterPro" id="IPR047863">
    <property type="entry name" value="Ribosomal_uS8_CS"/>
</dbReference>
<dbReference type="GO" id="GO:0005737">
    <property type="term" value="C:cytoplasm"/>
    <property type="evidence" value="ECO:0007669"/>
    <property type="project" value="UniProtKB-ARBA"/>
</dbReference>
<gene>
    <name evidence="5" type="primary">rpsH</name>
    <name evidence="7" type="ORF">COX08_01485</name>
</gene>
<dbReference type="EMBL" id="PCSR01000033">
    <property type="protein sequence ID" value="PIP53356.1"/>
    <property type="molecule type" value="Genomic_DNA"/>
</dbReference>
<evidence type="ECO:0000313" key="7">
    <source>
        <dbReference type="EMBL" id="PIP53356.1"/>
    </source>
</evidence>
<comment type="caution">
    <text evidence="7">The sequence shown here is derived from an EMBL/GenBank/DDBJ whole genome shotgun (WGS) entry which is preliminary data.</text>
</comment>
<dbReference type="GO" id="GO:0006412">
    <property type="term" value="P:translation"/>
    <property type="evidence" value="ECO:0007669"/>
    <property type="project" value="UniProtKB-UniRule"/>
</dbReference>
<keyword evidence="2 5" id="KW-0689">Ribosomal protein</keyword>